<evidence type="ECO:0000256" key="9">
    <source>
        <dbReference type="ARBA" id="ARBA00030585"/>
    </source>
</evidence>
<dbReference type="UniPathway" id="UPA00142">
    <property type="reaction ID" value="UER00209"/>
</dbReference>
<dbReference type="GO" id="GO:0004357">
    <property type="term" value="F:glutamate-cysteine ligase activity"/>
    <property type="evidence" value="ECO:0007669"/>
    <property type="project" value="UniProtKB-UniRule"/>
</dbReference>
<evidence type="ECO:0000256" key="5">
    <source>
        <dbReference type="ARBA" id="ARBA00022598"/>
    </source>
</evidence>
<reference evidence="12" key="1">
    <citation type="submission" date="2016-06" db="EMBL/GenBank/DDBJ databases">
        <title>A core phylogeny of Dictyostelia derived from 50 functionally divergent proteins retrieved from five existing and six newly sequenced genomes.</title>
        <authorList>
            <person name="Singh R."/>
            <person name="Schilde C."/>
            <person name="Gezzard T."/>
            <person name="Schaap P."/>
        </authorList>
    </citation>
    <scope>NUCLEOTIDE SEQUENCE</scope>
    <source>
        <strain evidence="12">MY1-1</strain>
    </source>
</reference>
<proteinExistence type="inferred from homology"/>
<evidence type="ECO:0000256" key="7">
    <source>
        <dbReference type="ARBA" id="ARBA00022741"/>
    </source>
</evidence>
<evidence type="ECO:0000256" key="4">
    <source>
        <dbReference type="ARBA" id="ARBA00014618"/>
    </source>
</evidence>
<dbReference type="EMBL" id="KX539361">
    <property type="protein sequence ID" value="AOE43203.1"/>
    <property type="molecule type" value="Genomic_DNA"/>
</dbReference>
<sequence>MGFIAEGNTLVWEEASKHAEYIKQHGILQLLNIYNANKDRFNDSFKWGDEVEYLLVEQEQQPADQSASQDPKPYKLKLRAHEILDILIKEEKLDPENVEFLWRPEYGRFMVEGTPGRPYEGLGSQLNKIETSLVERRKSVERLLKPGEKIITMAAYPRMGCKDFSDSKEDVKGVVAESQFLPDTVINPHFRFSTLTANIRKRRGANVSINIPMYRDTNTLPFVDQTTYITPSKSKSDPVNQPFNIYMDAMGFGMGCCCLQTTFQLSNIEEARTIYDHLGVFAPIMLSLTASSAIFKGYLSDIDARWTVISQSVDDRTPEELGQIPLKNNKYVINKSRYDSIDTFISRGSSYRSEYNDLDLVYDQDIYKILIDGGIDNQLARHFAHLFIRDPLVIYSDKIEIDDHKHSDHFENIQSTNWQTVRFKPPPPNSNVGWRVEFRPMEVQLTDFENAAFIVFIALLTKAISDRKLNFYIPITKVDENLKTAHFRDSCRKDKFYFRKNITNNSPNGSVDDEYELMTINEIFNGKQSNEGESFVGIINVVRSYVESLNFDFETSNLVSKYLSFISKRASGELKTFSTWTRDFVLSHPSYQHDSIVNQKIESDLFNTAIDIFNGTIKDETLLVSSLFNNNFT</sequence>
<dbReference type="InterPro" id="IPR014746">
    <property type="entry name" value="Gln_synth/guanido_kin_cat_dom"/>
</dbReference>
<dbReference type="FunFam" id="3.30.590.50:FF:000009">
    <property type="entry name" value="Glutamate--cysteine ligase"/>
    <property type="match status" value="1"/>
</dbReference>
<gene>
    <name evidence="12" type="primary">gcsA</name>
</gene>
<dbReference type="GO" id="GO:0006750">
    <property type="term" value="P:glutathione biosynthetic process"/>
    <property type="evidence" value="ECO:0007669"/>
    <property type="project" value="UniProtKB-UniRule"/>
</dbReference>
<evidence type="ECO:0000256" key="6">
    <source>
        <dbReference type="ARBA" id="ARBA00022684"/>
    </source>
</evidence>
<comment type="catalytic activity">
    <reaction evidence="11">
        <text>L-cysteine + L-glutamate + ATP = gamma-L-glutamyl-L-cysteine + ADP + phosphate + H(+)</text>
        <dbReference type="Rhea" id="RHEA:13285"/>
        <dbReference type="ChEBI" id="CHEBI:15378"/>
        <dbReference type="ChEBI" id="CHEBI:29985"/>
        <dbReference type="ChEBI" id="CHEBI:30616"/>
        <dbReference type="ChEBI" id="CHEBI:35235"/>
        <dbReference type="ChEBI" id="CHEBI:43474"/>
        <dbReference type="ChEBI" id="CHEBI:58173"/>
        <dbReference type="ChEBI" id="CHEBI:456216"/>
        <dbReference type="EC" id="6.3.2.2"/>
    </reaction>
</comment>
<keyword evidence="5 11" id="KW-0436">Ligase</keyword>
<evidence type="ECO:0000256" key="3">
    <source>
        <dbReference type="ARBA" id="ARBA00012220"/>
    </source>
</evidence>
<dbReference type="InterPro" id="IPR004308">
    <property type="entry name" value="GCS"/>
</dbReference>
<dbReference type="EC" id="6.3.2.2" evidence="3 11"/>
<name>A0A1L2FUQ9_9MYCE</name>
<dbReference type="FunFam" id="3.30.590.50:FF:000002">
    <property type="entry name" value="Glutamate--cysteine ligase catalytic subunit"/>
    <property type="match status" value="1"/>
</dbReference>
<evidence type="ECO:0000256" key="1">
    <source>
        <dbReference type="ARBA" id="ARBA00005006"/>
    </source>
</evidence>
<keyword evidence="6 11" id="KW-0317">Glutathione biosynthesis</keyword>
<dbReference type="AlphaFoldDB" id="A0A1L2FUQ9"/>
<dbReference type="Pfam" id="PF03074">
    <property type="entry name" value="GCS"/>
    <property type="match status" value="1"/>
</dbReference>
<dbReference type="GO" id="GO:0005524">
    <property type="term" value="F:ATP binding"/>
    <property type="evidence" value="ECO:0007669"/>
    <property type="project" value="UniProtKB-UniRule"/>
</dbReference>
<dbReference type="Gene3D" id="3.30.590.50">
    <property type="match status" value="2"/>
</dbReference>
<keyword evidence="7 11" id="KW-0547">Nucleotide-binding</keyword>
<evidence type="ECO:0000256" key="8">
    <source>
        <dbReference type="ARBA" id="ARBA00022840"/>
    </source>
</evidence>
<dbReference type="SUPFAM" id="SSF55931">
    <property type="entry name" value="Glutamine synthetase/guanido kinase"/>
    <property type="match status" value="1"/>
</dbReference>
<evidence type="ECO:0000256" key="11">
    <source>
        <dbReference type="RuleBase" id="RU367135"/>
    </source>
</evidence>
<comment type="pathway">
    <text evidence="1 11">Sulfur metabolism; glutathione biosynthesis; glutathione from L-cysteine and L-glutamate: step 1/2.</text>
</comment>
<evidence type="ECO:0000256" key="10">
    <source>
        <dbReference type="ARBA" id="ARBA00032122"/>
    </source>
</evidence>
<accession>A0A1L2FUQ9</accession>
<evidence type="ECO:0000256" key="2">
    <source>
        <dbReference type="ARBA" id="ARBA00008100"/>
    </source>
</evidence>
<organism evidence="12">
    <name type="scientific">Coremiostelium polycephalum</name>
    <dbReference type="NCBI Taxonomy" id="142831"/>
    <lineage>
        <taxon>Eukaryota</taxon>
        <taxon>Amoebozoa</taxon>
        <taxon>Evosea</taxon>
        <taxon>Eumycetozoa</taxon>
        <taxon>Dictyostelia</taxon>
        <taxon>Dictyosteliales</taxon>
        <taxon>Coremiostelium</taxon>
    </lineage>
</organism>
<keyword evidence="8 11" id="KW-0067">ATP-binding</keyword>
<dbReference type="PANTHER" id="PTHR11164">
    <property type="entry name" value="GLUTAMATE CYSTEINE LIGASE"/>
    <property type="match status" value="1"/>
</dbReference>
<dbReference type="Gene3D" id="1.10.8.960">
    <property type="match status" value="1"/>
</dbReference>
<protein>
    <recommendedName>
        <fullName evidence="4 11">Glutamate--cysteine ligase</fullName>
        <ecNumber evidence="3 11">6.3.2.2</ecNumber>
    </recommendedName>
    <alternativeName>
        <fullName evidence="10 11">Gamma-ECS</fullName>
    </alternativeName>
    <alternativeName>
        <fullName evidence="9 11">Gamma-glutamylcysteine synthetase</fullName>
    </alternativeName>
</protein>
<evidence type="ECO:0000313" key="12">
    <source>
        <dbReference type="EMBL" id="AOE43203.1"/>
    </source>
</evidence>
<dbReference type="PANTHER" id="PTHR11164:SF0">
    <property type="entry name" value="GLUTAMATE--CYSTEINE LIGASE CATALYTIC SUBUNIT"/>
    <property type="match status" value="1"/>
</dbReference>
<comment type="similarity">
    <text evidence="2 11">Belongs to the glutamate--cysteine ligase type 3 family.</text>
</comment>